<keyword evidence="2" id="KW-1185">Reference proteome</keyword>
<gene>
    <name evidence="1" type="ORF">OBO34_07620</name>
</gene>
<accession>A0A9J6QVM4</accession>
<name>A0A9J6QVM4_9FIRM</name>
<evidence type="ECO:0000313" key="1">
    <source>
        <dbReference type="EMBL" id="MCU7378222.1"/>
    </source>
</evidence>
<protein>
    <submittedName>
        <fullName evidence="1">Uncharacterized protein</fullName>
    </submittedName>
</protein>
<dbReference type="Proteomes" id="UP001065549">
    <property type="component" value="Unassembled WGS sequence"/>
</dbReference>
<comment type="caution">
    <text evidence="1">The sequence shown here is derived from an EMBL/GenBank/DDBJ whole genome shotgun (WGS) entry which is preliminary data.</text>
</comment>
<evidence type="ECO:0000313" key="2">
    <source>
        <dbReference type="Proteomes" id="UP001065549"/>
    </source>
</evidence>
<sequence length="2734" mass="306401">MNKYELIKLLRKNYNSQEHFVRLTFDTHWTLYRMLNRLGVGEILFYPEKNGEGFLDALEYIEGDFEPEMAVLGTAEIHDIPFKLKIKIEDIEKGSLAFYLSYEGEPIPFPAFAESFVSLRIADEGYLEYTEDSMLKDAAIKKMDLQVDEHNLNVHGSTYIWNAIFDLSACEELWSEVKKFMSKIEPPAEWLMEGAFYYSSKDDPLCRLDVTAKSVPFPGECFVMATENGVFVPDRYYLRINTHIVDDSNFDNYAEKIQKTAYVTEVCFGFVFLLPNGKSSEEVPYGAECSFMRESPKELCLLSMCCEHVPYRMLYRADDAFLCHILGLMPGRFIKDVEEWVEYWYLSFGNRIDEIKDMAMSLYCLLNEDTGCYELEMIYFRINYVVKPRFKKTMPFELSEYETEIEGCLTEADLQVFHPQNINFDLGIYQDLKDPEEPEDETDLKEGTEGMVLFSHVVASPPKLSLPGLILQIDLESQFFRMEVAPPIGTSITAPDSDAADWNPGFAMLPGSGDIKVIYFLGEGSLQDQEMQIILNLDTSAALKFNAGKLTFTVEEIGGYLNYSPQNTGIGLHGVLRFTLDSSFDLALMASYEKTEDTEKGIWTFEAALREGNIPLAEIINSITGWSLSLELDVDRLDIRCCTDGSYLFDCSITAGFPIFGSKLTISVRGRIAKAAQAENPDILLEGQLLIQYFRFQAKIHLLEDGSKKYFFSVLFDSLELEAFYETNHAYERARLSAEEEGGVLTILLKNFTIGGILRALMRVLRPNVNFKLQKPWDLLNRIGFPEIHILFDTATRDISVTLPMDIDLLILQIQEVGFTYVKREGDKEAKFHILVKYDSILPIEASGGRMLDSGGAYYLWDAFHDSAPGPVSAQEKKKFELKYFGLGRHIDLGLQGAADQSLFALLDICREHVKETAELPTKIYDDSYGWFVGARFTVLEFLEAGILFYDPVLYGIQAKVLNNDLVPLKGLDLTIYYRKVTEDIGVFYANVTLPDCIRNMDFGALSVTLPSIEVWVYTNGNFKINFGFPENDDFSLSFALSYGIFYGRGGFYFGYLNGDTSANAPDTKKGYFDPVIELGIGITVGVGKRLSLGILKLSASLELSGIFEGVFARFVSADGKVTATYYRCRGTVIIAGEIAGEIDFFIIKAGFRLYARVAVTALLESGKATEVALEASFEVSAYIKIWIFKISFEFSYTYRDTFVLGSPSPVPWQEEFLLLDEEALSYDWTPGQILPEICDLEVWLLPYFTKDERRAVWSRMASQEEAMLLQGAGSNGEKHRIAILASYERGSITDLLDLLCGFALGAQKRPQMDSISQGQLKELLSVLEAGCSGFAAENLCELLRLNLRFLFEKAAFSVTDSRKAAMEEACGGEADHVPMPLPPILTLIWETLEEDQSYSSLSFDLSRQEYAAGLFCEYFLLITKTGLQRGLSWMQEQGREEVLCSELTDGIRGQADAVSGMVSRFLLSGPRPEGMPLYEAAFQQFTGLVPAGRAAECIVHRLHVQQSVGGPLLNAAYSEDLTIEIAEADLKYPQNPLNIQFQKEPSLLPFYSKEHCPILLHDRQDVYQEDKPVFSLWRAPVDLSRLAHLDIRVGGEAESCDFKKEDSLSYCRCFLLRLEIRKARDTDMVYSIVSVDEESRAQLQALAKGTAALQKTRLLFSRELKNTSETRPAGAYSMDEDDQSDLVLIRRNLSEITTAPVALDRNGTEDHNCVSFDNLQEALKLLNHMALIGGEGHYIGIGKKPLPTELFEDNGHAVINLLIETEDAPDAPVICLGAGTVGSDEVPIIDNQELPMKSLQRVKPDEYGFSFTLKQMDTVYGQFVYRLDGEDSPPITPQETEGLAEGESYYTHVFSLKPNGEPQALPLAESNPYTRVLPTDYEPDAPASIQKAELSFGFRDIAGNRTAAGDDYRMKEPFAILYHDRLFALTELPSTQASYCFKDAAEHRALQVELCLRCAAEPEPQTVQGILEQTARAYYQYSCADTAFSLRLSFGEYEAASQTFTKAQKEAVTGYLLQLYQYLKEGQKELRPMDVKLAFSFVCPVPESPQSLLCLPVAVTASVKRDQRYAAAGLAEAWEIPCKIQPDKNLEASCAAFEASVPGGKLMLGEGLYGAFFPKHTLCAAPGNLRSLFYSIPPLSVHLMSRSDMELTTVAQRLSGLESGETVSYYQIDLDLWAARFLGFFERLLAPQALSCLFAEDVTEQVDELLEVKRQLAQTIARRTESLFAGGDSEANQAASEALRDYLEKDLGRGYGASGCAAYPVSQSLGQRYALDGSLKNAHGVLGCKFTDCSYGTFVADPADPAAADSISMEQAAYVFTHLEDREEQTWYRFLQPFEQFGEYVQVDLSRYEDARPVVLPVPLRRYPSAPRLLGQQAAASGCDYKNPAWQYELATECALSSQDRLHVLTHTEAEEMKAGNSGSDLYSALAQFIFNEDEYEELLFGEAREYPLTDVLEDFRKQSLVICSCWGKTFMGKSIESGMVLAAEYEEGLLRRIRITEHHIPQGIPLPTLVITDREQQSCVCEVDPDTMTYSIKKDSVRIGPADVFRLQVQFRQIPLRMWQAISCGLYLKRNEVFSAMAGETEPLAVRPDFIYETAPMGFSELLHPALRFSERIAVGSWSVERALAFVGETVGYADGLRTELLLSLGQRAGGADGPLLFRPLARRIPHVLTPDTAEAFFRHGEKSWQDKGIAGKGLCHVKLTLRQYPAVEEEKAAGAVLMEIDDIVFDL</sequence>
<proteinExistence type="predicted"/>
<organism evidence="1 2">
    <name type="scientific">Hominibacterium faecale</name>
    <dbReference type="NCBI Taxonomy" id="2839743"/>
    <lineage>
        <taxon>Bacteria</taxon>
        <taxon>Bacillati</taxon>
        <taxon>Bacillota</taxon>
        <taxon>Clostridia</taxon>
        <taxon>Peptostreptococcales</taxon>
        <taxon>Anaerovoracaceae</taxon>
        <taxon>Hominibacterium</taxon>
    </lineage>
</organism>
<dbReference type="EMBL" id="JAOSHN010000003">
    <property type="protein sequence ID" value="MCU7378222.1"/>
    <property type="molecule type" value="Genomic_DNA"/>
</dbReference>
<dbReference type="RefSeq" id="WP_253019799.1">
    <property type="nucleotide sequence ID" value="NZ_JAOSHN010000003.1"/>
</dbReference>
<reference evidence="1" key="1">
    <citation type="submission" date="2022-09" db="EMBL/GenBank/DDBJ databases">
        <title>Culturomic study of gut microbiota in children with autism spectrum disorder.</title>
        <authorList>
            <person name="Efimov B.A."/>
            <person name="Chaplin A.V."/>
            <person name="Sokolova S.R."/>
            <person name="Pikina A.P."/>
            <person name="Korzhanova M."/>
            <person name="Belova V."/>
            <person name="Korostin D."/>
        </authorList>
    </citation>
    <scope>NUCLEOTIDE SEQUENCE</scope>
    <source>
        <strain evidence="1">ASD5510</strain>
    </source>
</reference>